<dbReference type="EMBL" id="JASFZW010000001">
    <property type="protein sequence ID" value="KAK2080179.1"/>
    <property type="molecule type" value="Genomic_DNA"/>
</dbReference>
<dbReference type="AlphaFoldDB" id="A0AAD9IKE9"/>
<comment type="caution">
    <text evidence="3">The sequence shown here is derived from an EMBL/GenBank/DDBJ whole genome shotgun (WGS) entry which is preliminary data.</text>
</comment>
<evidence type="ECO:0000313" key="3">
    <source>
        <dbReference type="EMBL" id="KAK2080179.1"/>
    </source>
</evidence>
<name>A0AAD9IKE9_PROWI</name>
<feature type="region of interest" description="Disordered" evidence="1">
    <location>
        <begin position="491"/>
        <end position="515"/>
    </location>
</feature>
<feature type="region of interest" description="Disordered" evidence="1">
    <location>
        <begin position="452"/>
        <end position="477"/>
    </location>
</feature>
<dbReference type="Gene3D" id="3.40.50.1000">
    <property type="entry name" value="HAD superfamily/HAD-like"/>
    <property type="match status" value="1"/>
</dbReference>
<dbReference type="InterPro" id="IPR004274">
    <property type="entry name" value="FCP1_dom"/>
</dbReference>
<dbReference type="InterPro" id="IPR023214">
    <property type="entry name" value="HAD_sf"/>
</dbReference>
<evidence type="ECO:0000256" key="1">
    <source>
        <dbReference type="SAM" id="MobiDB-lite"/>
    </source>
</evidence>
<dbReference type="InterPro" id="IPR036412">
    <property type="entry name" value="HAD-like_sf"/>
</dbReference>
<organism evidence="3 4">
    <name type="scientific">Prototheca wickerhamii</name>
    <dbReference type="NCBI Taxonomy" id="3111"/>
    <lineage>
        <taxon>Eukaryota</taxon>
        <taxon>Viridiplantae</taxon>
        <taxon>Chlorophyta</taxon>
        <taxon>core chlorophytes</taxon>
        <taxon>Trebouxiophyceae</taxon>
        <taxon>Chlorellales</taxon>
        <taxon>Chlorellaceae</taxon>
        <taxon>Prototheca</taxon>
    </lineage>
</organism>
<dbReference type="Proteomes" id="UP001255856">
    <property type="component" value="Unassembled WGS sequence"/>
</dbReference>
<protein>
    <recommendedName>
        <fullName evidence="2">FCP1 homology domain-containing protein</fullName>
    </recommendedName>
</protein>
<dbReference type="Pfam" id="PF03031">
    <property type="entry name" value="NIF"/>
    <property type="match status" value="1"/>
</dbReference>
<gene>
    <name evidence="3" type="ORF">QBZ16_000032</name>
</gene>
<evidence type="ECO:0000313" key="4">
    <source>
        <dbReference type="Proteomes" id="UP001255856"/>
    </source>
</evidence>
<evidence type="ECO:0000259" key="2">
    <source>
        <dbReference type="Pfam" id="PF03031"/>
    </source>
</evidence>
<dbReference type="SUPFAM" id="SSF56784">
    <property type="entry name" value="HAD-like"/>
    <property type="match status" value="1"/>
</dbReference>
<accession>A0AAD9IKE9</accession>
<sequence>MHTQLPWANCRLQLADEADDDADLPQGIVGRLYHTAASHPAVRQNLQTLSTRKVSLPALAVQHVVNLRGPDALVGAIPGEKAHAARLGELCARLYERGEALVCELPVADVVLIPRVPSVAAEDTLYFVVYATNLRAVELCEQLRRDAKVAVVLDVDNTLIDASAVTLSQRDWALVDWVPCTVFTESGRRVAAQWARLGAAGDPLTEDVYLMHWRIHGLDCTFHVRVRKGWSILRAFLARNADRFETFICSKGKKEYLELLWTFLDPEGILIAPADWPSRMTSTFPDALPAAAPKTALSALGCASVLRPHVATQLAAPIIALDDSRAAYLEDYEASIMYVEEYKPSETQSADSGSVLWQATRCLDAFWQATCTDDGAFAWQAAQSFAAALLNTVRRTRMESPDAIAYLQQRCRRQGEALWHQFTARSVFAGNNYIQDDPELLAEAIRLATLAAEGEDGGDEVNGASSAPTSEADPMEQADQALERAMSARAPRPIHPPCYASPLTPPAGASDEEDPLLETSGVPAVLSGGCSPAETGSLPTPRAGLLRDDVSAARYYFAGSDAEDDVHALARRSSPTGPLEDGVEAGIFRGLSAA</sequence>
<proteinExistence type="predicted"/>
<reference evidence="3" key="1">
    <citation type="submission" date="2021-01" db="EMBL/GenBank/DDBJ databases">
        <authorList>
            <person name="Eckstrom K.M.E."/>
        </authorList>
    </citation>
    <scope>NUCLEOTIDE SEQUENCE</scope>
    <source>
        <strain evidence="3">UVCC 0001</strain>
    </source>
</reference>
<feature type="domain" description="FCP1 homology" evidence="2">
    <location>
        <begin position="151"/>
        <end position="271"/>
    </location>
</feature>
<keyword evidence="4" id="KW-1185">Reference proteome</keyword>